<dbReference type="PRINTS" id="PR00069">
    <property type="entry name" value="ALDKETRDTASE"/>
</dbReference>
<evidence type="ECO:0000256" key="5">
    <source>
        <dbReference type="PIRSR" id="PIRSR000097-2"/>
    </source>
</evidence>
<dbReference type="STRING" id="126957.T1J1D6"/>
<protein>
    <recommendedName>
        <fullName evidence="7">NADP-dependent oxidoreductase domain-containing protein</fullName>
    </recommendedName>
</protein>
<evidence type="ECO:0000256" key="2">
    <source>
        <dbReference type="ARBA" id="ARBA00022857"/>
    </source>
</evidence>
<dbReference type="PROSITE" id="PS00062">
    <property type="entry name" value="ALDOKETO_REDUCTASE_2"/>
    <property type="match status" value="1"/>
</dbReference>
<feature type="binding site" evidence="5">
    <location>
        <position position="116"/>
    </location>
    <ligand>
        <name>substrate</name>
    </ligand>
</feature>
<dbReference type="InterPro" id="IPR018170">
    <property type="entry name" value="Aldo/ket_reductase_CS"/>
</dbReference>
<dbReference type="FunFam" id="3.20.20.100:FF:000006">
    <property type="entry name" value="Aldo-keto reductase family 1 member A1"/>
    <property type="match status" value="1"/>
</dbReference>
<comment type="similarity">
    <text evidence="1">Belongs to the aldo/keto reductase family.</text>
</comment>
<evidence type="ECO:0000256" key="4">
    <source>
        <dbReference type="PIRSR" id="PIRSR000097-1"/>
    </source>
</evidence>
<dbReference type="SUPFAM" id="SSF51430">
    <property type="entry name" value="NAD(P)-linked oxidoreductase"/>
    <property type="match status" value="1"/>
</dbReference>
<evidence type="ECO:0000259" key="7">
    <source>
        <dbReference type="Pfam" id="PF00248"/>
    </source>
</evidence>
<dbReference type="InterPro" id="IPR020471">
    <property type="entry name" value="AKR"/>
</dbReference>
<sequence length="319" mass="36408">MADKISVPRVKLSNDAEIPIIGLGTWKSEPEAVKNAVKDAIDIGYRHFDCALAYENEDQIGDAIKEKIDEGVVVRKDLFITSKAWNTYHPRKLVKDGLKNTLSNLKMEYLDLYLIHWPIAYKEGTELFPKDESGKIVTSDVDYLETWKGLEDCCREGMVRNIGLSNFNSVQIQRILDICEIKPVMLQVECNPYLNQEKLFQFCKDKKLALTAYSCLGSPARPWVQASDPVLLNDPVILNLASKHSKTSAQICLRYLIQRGIVVIPKSTNRGRIESNFNVFDFELPEEDIISIKSLNRNFRAVALEWIKDHPHYPFNAAF</sequence>
<dbReference type="PROSITE" id="PS00798">
    <property type="entry name" value="ALDOKETO_REDUCTASE_1"/>
    <property type="match status" value="1"/>
</dbReference>
<dbReference type="Proteomes" id="UP000014500">
    <property type="component" value="Unassembled WGS sequence"/>
</dbReference>
<organism evidence="8 9">
    <name type="scientific">Strigamia maritima</name>
    <name type="common">European centipede</name>
    <name type="synonym">Geophilus maritimus</name>
    <dbReference type="NCBI Taxonomy" id="126957"/>
    <lineage>
        <taxon>Eukaryota</taxon>
        <taxon>Metazoa</taxon>
        <taxon>Ecdysozoa</taxon>
        <taxon>Arthropoda</taxon>
        <taxon>Myriapoda</taxon>
        <taxon>Chilopoda</taxon>
        <taxon>Pleurostigmophora</taxon>
        <taxon>Geophilomorpha</taxon>
        <taxon>Linotaeniidae</taxon>
        <taxon>Strigamia</taxon>
    </lineage>
</organism>
<dbReference type="OMA" id="LWNSQHH"/>
<dbReference type="HOGENOM" id="CLU_023205_0_0_1"/>
<feature type="domain" description="NADP-dependent oxidoreductase" evidence="7">
    <location>
        <begin position="21"/>
        <end position="296"/>
    </location>
</feature>
<dbReference type="EnsemblMetazoa" id="SMAR007354-RA">
    <property type="protein sequence ID" value="SMAR007354-PA"/>
    <property type="gene ID" value="SMAR007354"/>
</dbReference>
<evidence type="ECO:0000256" key="6">
    <source>
        <dbReference type="PIRSR" id="PIRSR000097-3"/>
    </source>
</evidence>
<dbReference type="Pfam" id="PF00248">
    <property type="entry name" value="Aldo_ket_red"/>
    <property type="match status" value="1"/>
</dbReference>
<keyword evidence="2" id="KW-0521">NADP</keyword>
<dbReference type="InterPro" id="IPR023210">
    <property type="entry name" value="NADP_OxRdtase_dom"/>
</dbReference>
<dbReference type="AlphaFoldDB" id="T1J1D6"/>
<dbReference type="eggNOG" id="KOG1577">
    <property type="taxonomic scope" value="Eukaryota"/>
</dbReference>
<evidence type="ECO:0000256" key="3">
    <source>
        <dbReference type="ARBA" id="ARBA00023002"/>
    </source>
</evidence>
<reference evidence="8" key="2">
    <citation type="submission" date="2015-02" db="UniProtKB">
        <authorList>
            <consortium name="EnsemblMetazoa"/>
        </authorList>
    </citation>
    <scope>IDENTIFICATION</scope>
</reference>
<dbReference type="Gene3D" id="3.20.20.100">
    <property type="entry name" value="NADP-dependent oxidoreductase domain"/>
    <property type="match status" value="1"/>
</dbReference>
<reference evidence="9" key="1">
    <citation type="submission" date="2011-05" db="EMBL/GenBank/DDBJ databases">
        <authorList>
            <person name="Richards S.R."/>
            <person name="Qu J."/>
            <person name="Jiang H."/>
            <person name="Jhangiani S.N."/>
            <person name="Agravi P."/>
            <person name="Goodspeed R."/>
            <person name="Gross S."/>
            <person name="Mandapat C."/>
            <person name="Jackson L."/>
            <person name="Mathew T."/>
            <person name="Pu L."/>
            <person name="Thornton R."/>
            <person name="Saada N."/>
            <person name="Wilczek-Boney K.B."/>
            <person name="Lee S."/>
            <person name="Kovar C."/>
            <person name="Wu Y."/>
            <person name="Scherer S.E."/>
            <person name="Worley K.C."/>
            <person name="Muzny D.M."/>
            <person name="Gibbs R."/>
        </authorList>
    </citation>
    <scope>NUCLEOTIDE SEQUENCE</scope>
    <source>
        <strain evidence="9">Brora</strain>
    </source>
</reference>
<dbReference type="EMBL" id="JH431783">
    <property type="status" value="NOT_ANNOTATED_CDS"/>
    <property type="molecule type" value="Genomic_DNA"/>
</dbReference>
<feature type="active site" description="Proton donor" evidence="4">
    <location>
        <position position="54"/>
    </location>
</feature>
<dbReference type="PANTHER" id="PTHR11732">
    <property type="entry name" value="ALDO/KETO REDUCTASE"/>
    <property type="match status" value="1"/>
</dbReference>
<evidence type="ECO:0000256" key="1">
    <source>
        <dbReference type="ARBA" id="ARBA00007905"/>
    </source>
</evidence>
<dbReference type="PIRSF" id="PIRSF000097">
    <property type="entry name" value="AKR"/>
    <property type="match status" value="1"/>
</dbReference>
<keyword evidence="9" id="KW-1185">Reference proteome</keyword>
<evidence type="ECO:0000313" key="9">
    <source>
        <dbReference type="Proteomes" id="UP000014500"/>
    </source>
</evidence>
<dbReference type="InterPro" id="IPR036812">
    <property type="entry name" value="NAD(P)_OxRdtase_dom_sf"/>
</dbReference>
<keyword evidence="3" id="KW-0560">Oxidoreductase</keyword>
<dbReference type="GO" id="GO:0016491">
    <property type="term" value="F:oxidoreductase activity"/>
    <property type="evidence" value="ECO:0007669"/>
    <property type="project" value="UniProtKB-KW"/>
</dbReference>
<dbReference type="PhylomeDB" id="T1J1D6"/>
<dbReference type="PROSITE" id="PS00063">
    <property type="entry name" value="ALDOKETO_REDUCTASE_3"/>
    <property type="match status" value="1"/>
</dbReference>
<proteinExistence type="inferred from homology"/>
<evidence type="ECO:0000313" key="8">
    <source>
        <dbReference type="EnsemblMetazoa" id="SMAR007354-PA"/>
    </source>
</evidence>
<feature type="site" description="Lowers pKa of active site Tyr" evidence="6">
    <location>
        <position position="83"/>
    </location>
</feature>
<name>T1J1D6_STRMM</name>
<accession>T1J1D6</accession>